<accession>A0A370U2N6</accession>
<dbReference type="OrthoDB" id="4691160at2759"/>
<dbReference type="Proteomes" id="UP000254866">
    <property type="component" value="Unassembled WGS sequence"/>
</dbReference>
<feature type="signal peptide" evidence="1">
    <location>
        <begin position="1"/>
        <end position="19"/>
    </location>
</feature>
<evidence type="ECO:0000313" key="2">
    <source>
        <dbReference type="EMBL" id="RDL42040.1"/>
    </source>
</evidence>
<proteinExistence type="predicted"/>
<keyword evidence="1" id="KW-0732">Signal</keyword>
<dbReference type="EMBL" id="NPIC01000001">
    <property type="protein sequence ID" value="RDL42040.1"/>
    <property type="molecule type" value="Genomic_DNA"/>
</dbReference>
<dbReference type="RefSeq" id="XP_031874696.1">
    <property type="nucleotide sequence ID" value="XM_032010642.1"/>
</dbReference>
<reference evidence="2 3" key="1">
    <citation type="journal article" date="2018" name="IMA Fungus">
        <title>IMA Genome-F 9: Draft genome sequence of Annulohypoxylon stygium, Aspergillus mulundensis, Berkeleyomyces basicola (syn. Thielaviopsis basicola), Ceratocystis smalleyi, two Cercospora beticola strains, Coleophoma cylindrospora, Fusarium fracticaudum, Phialophora cf. hyalina, and Morchella septimelata.</title>
        <authorList>
            <person name="Wingfield B.D."/>
            <person name="Bills G.F."/>
            <person name="Dong Y."/>
            <person name="Huang W."/>
            <person name="Nel W.J."/>
            <person name="Swalarsk-Parry B.S."/>
            <person name="Vaghefi N."/>
            <person name="Wilken P.M."/>
            <person name="An Z."/>
            <person name="de Beer Z.W."/>
            <person name="De Vos L."/>
            <person name="Chen L."/>
            <person name="Duong T.A."/>
            <person name="Gao Y."/>
            <person name="Hammerbacher A."/>
            <person name="Kikkert J.R."/>
            <person name="Li Y."/>
            <person name="Li H."/>
            <person name="Li K."/>
            <person name="Li Q."/>
            <person name="Liu X."/>
            <person name="Ma X."/>
            <person name="Naidoo K."/>
            <person name="Pethybridge S.J."/>
            <person name="Sun J."/>
            <person name="Steenkamp E.T."/>
            <person name="van der Nest M.A."/>
            <person name="van Wyk S."/>
            <person name="Wingfield M.J."/>
            <person name="Xiong C."/>
            <person name="Yue Q."/>
            <person name="Zhang X."/>
        </authorList>
    </citation>
    <scope>NUCLEOTIDE SEQUENCE [LARGE SCALE GENOMIC DNA]</scope>
    <source>
        <strain evidence="2 3">BP 5553</strain>
    </source>
</reference>
<keyword evidence="3" id="KW-1185">Reference proteome</keyword>
<dbReference type="AlphaFoldDB" id="A0A370U2N6"/>
<name>A0A370U2N6_9HELO</name>
<organism evidence="2 3">
    <name type="scientific">Venustampulla echinocandica</name>
    <dbReference type="NCBI Taxonomy" id="2656787"/>
    <lineage>
        <taxon>Eukaryota</taxon>
        <taxon>Fungi</taxon>
        <taxon>Dikarya</taxon>
        <taxon>Ascomycota</taxon>
        <taxon>Pezizomycotina</taxon>
        <taxon>Leotiomycetes</taxon>
        <taxon>Helotiales</taxon>
        <taxon>Pleuroascaceae</taxon>
        <taxon>Venustampulla</taxon>
    </lineage>
</organism>
<evidence type="ECO:0000256" key="1">
    <source>
        <dbReference type="SAM" id="SignalP"/>
    </source>
</evidence>
<protein>
    <submittedName>
        <fullName evidence="2">Uncharacterized protein</fullName>
    </submittedName>
</protein>
<sequence>MQFTTFIYTAIMAATSISALPNIEARQADVIGRADVYPRTGCQPRFNPSVPQLGLTAGGICNQFPAPSVAVNVTALNNGCTLLLFTDSGCASSSVITLPTPGTPAGGLNQCEEGAPGIHSYKATCA</sequence>
<comment type="caution">
    <text evidence="2">The sequence shown here is derived from an EMBL/GenBank/DDBJ whole genome shotgun (WGS) entry which is preliminary data.</text>
</comment>
<evidence type="ECO:0000313" key="3">
    <source>
        <dbReference type="Proteomes" id="UP000254866"/>
    </source>
</evidence>
<gene>
    <name evidence="2" type="ORF">BP5553_02019</name>
</gene>
<feature type="chain" id="PRO_5016629711" evidence="1">
    <location>
        <begin position="20"/>
        <end position="126"/>
    </location>
</feature>
<dbReference type="GeneID" id="43594868"/>